<keyword evidence="4" id="KW-1185">Reference proteome</keyword>
<dbReference type="EMBL" id="FNWU01000008">
    <property type="protein sequence ID" value="SEH57215.1"/>
    <property type="molecule type" value="Genomic_DNA"/>
</dbReference>
<protein>
    <submittedName>
        <fullName evidence="3">Nucleotide-binding universal stress protein, UspA family</fullName>
    </submittedName>
</protein>
<dbReference type="SUPFAM" id="SSF52402">
    <property type="entry name" value="Adenine nucleotide alpha hydrolases-like"/>
    <property type="match status" value="1"/>
</dbReference>
<evidence type="ECO:0000259" key="2">
    <source>
        <dbReference type="Pfam" id="PF00582"/>
    </source>
</evidence>
<dbReference type="RefSeq" id="WP_092817366.1">
    <property type="nucleotide sequence ID" value="NZ_FNWU01000008.1"/>
</dbReference>
<dbReference type="Proteomes" id="UP000199215">
    <property type="component" value="Unassembled WGS sequence"/>
</dbReference>
<dbReference type="InterPro" id="IPR006015">
    <property type="entry name" value="Universal_stress_UspA"/>
</dbReference>
<gene>
    <name evidence="3" type="ORF">SAMN05192561_10849</name>
</gene>
<evidence type="ECO:0000256" key="1">
    <source>
        <dbReference type="ARBA" id="ARBA00008791"/>
    </source>
</evidence>
<proteinExistence type="inferred from homology"/>
<dbReference type="OrthoDB" id="105697at2157"/>
<dbReference type="InterPro" id="IPR006016">
    <property type="entry name" value="UspA"/>
</dbReference>
<evidence type="ECO:0000313" key="3">
    <source>
        <dbReference type="EMBL" id="SEH57215.1"/>
    </source>
</evidence>
<organism evidence="3 4">
    <name type="scientific">Halopenitus malekzadehii</name>
    <dbReference type="NCBI Taxonomy" id="1267564"/>
    <lineage>
        <taxon>Archaea</taxon>
        <taxon>Methanobacteriati</taxon>
        <taxon>Methanobacteriota</taxon>
        <taxon>Stenosarchaea group</taxon>
        <taxon>Halobacteria</taxon>
        <taxon>Halobacteriales</taxon>
        <taxon>Haloferacaceae</taxon>
        <taxon>Halopenitus</taxon>
    </lineage>
</organism>
<dbReference type="InterPro" id="IPR014729">
    <property type="entry name" value="Rossmann-like_a/b/a_fold"/>
</dbReference>
<dbReference type="PRINTS" id="PR01438">
    <property type="entry name" value="UNVRSLSTRESS"/>
</dbReference>
<dbReference type="PANTHER" id="PTHR46268">
    <property type="entry name" value="STRESS RESPONSE PROTEIN NHAX"/>
    <property type="match status" value="1"/>
</dbReference>
<reference evidence="3 4" key="1">
    <citation type="submission" date="2016-10" db="EMBL/GenBank/DDBJ databases">
        <authorList>
            <person name="de Groot N.N."/>
        </authorList>
    </citation>
    <scope>NUCLEOTIDE SEQUENCE [LARGE SCALE GENOMIC DNA]</scope>
    <source>
        <strain evidence="3 4">IBRC-M10418</strain>
    </source>
</reference>
<sequence length="146" mass="15867">MYDTILIPYDGSDEARRGAEHGIELAAALGASVHALYVVDLPGAPRTVYIRDDEEQIREEHRDYGERVTEELCGMAGEQGVECTTAIRTGSPAEEIVDYAEENGMDVIVLGSAYQGKFRAILGGTSDKVVRTSSVPVITDRMSVED</sequence>
<dbReference type="CDD" id="cd00293">
    <property type="entry name" value="USP-like"/>
    <property type="match status" value="1"/>
</dbReference>
<dbReference type="Gene3D" id="3.40.50.620">
    <property type="entry name" value="HUPs"/>
    <property type="match status" value="1"/>
</dbReference>
<dbReference type="AlphaFoldDB" id="A0A1H6JC78"/>
<dbReference type="PANTHER" id="PTHR46268:SF6">
    <property type="entry name" value="UNIVERSAL STRESS PROTEIN UP12"/>
    <property type="match status" value="1"/>
</dbReference>
<accession>A0A1H6JC78</accession>
<evidence type="ECO:0000313" key="4">
    <source>
        <dbReference type="Proteomes" id="UP000199215"/>
    </source>
</evidence>
<comment type="similarity">
    <text evidence="1">Belongs to the universal stress protein A family.</text>
</comment>
<name>A0A1H6JC78_9EURY</name>
<feature type="domain" description="UspA" evidence="2">
    <location>
        <begin position="1"/>
        <end position="138"/>
    </location>
</feature>
<dbReference type="Pfam" id="PF00582">
    <property type="entry name" value="Usp"/>
    <property type="match status" value="1"/>
</dbReference>